<reference evidence="2 3" key="1">
    <citation type="submission" date="2020-07" db="EMBL/GenBank/DDBJ databases">
        <title>Genomic Encyclopedia of Type Strains, Phase IV (KMG-V): Genome sequencing to study the core and pangenomes of soil and plant-associated prokaryotes.</title>
        <authorList>
            <person name="Whitman W."/>
        </authorList>
    </citation>
    <scope>NUCLEOTIDE SEQUENCE [LARGE SCALE GENOMIC DNA]</scope>
    <source>
        <strain evidence="2 3">AN3</strain>
    </source>
</reference>
<evidence type="ECO:0000313" key="2">
    <source>
        <dbReference type="EMBL" id="MBA8881637.1"/>
    </source>
</evidence>
<evidence type="ECO:0000313" key="3">
    <source>
        <dbReference type="Proteomes" id="UP000549052"/>
    </source>
</evidence>
<organism evidence="2 3">
    <name type="scientific">Phyllobacterium myrsinacearum</name>
    <dbReference type="NCBI Taxonomy" id="28101"/>
    <lineage>
        <taxon>Bacteria</taxon>
        <taxon>Pseudomonadati</taxon>
        <taxon>Pseudomonadota</taxon>
        <taxon>Alphaproteobacteria</taxon>
        <taxon>Hyphomicrobiales</taxon>
        <taxon>Phyllobacteriaceae</taxon>
        <taxon>Phyllobacterium</taxon>
    </lineage>
</organism>
<comment type="caution">
    <text evidence="2">The sequence shown here is derived from an EMBL/GenBank/DDBJ whole genome shotgun (WGS) entry which is preliminary data.</text>
</comment>
<dbReference type="Proteomes" id="UP000549052">
    <property type="component" value="Unassembled WGS sequence"/>
</dbReference>
<protein>
    <submittedName>
        <fullName evidence="2">Uncharacterized protein</fullName>
    </submittedName>
</protein>
<dbReference type="EMBL" id="JACGXN010000016">
    <property type="protein sequence ID" value="MBA8881637.1"/>
    <property type="molecule type" value="Genomic_DNA"/>
</dbReference>
<dbReference type="AlphaFoldDB" id="A0A839EZ27"/>
<accession>A0A839EZ27</accession>
<evidence type="ECO:0000256" key="1">
    <source>
        <dbReference type="SAM" id="MobiDB-lite"/>
    </source>
</evidence>
<feature type="compositionally biased region" description="Low complexity" evidence="1">
    <location>
        <begin position="100"/>
        <end position="111"/>
    </location>
</feature>
<sequence>MPETQNATAGITEADQEAIGALLDDLDLGDDEIIETSAVEDDLLGELSIEDTEINESEEAAALRAIDREAHYEEQESEIAVDTLAEKADKTAKKAKAPKTPRAPKAPAVPRTPRDLASIDPSAFVLEGAPEDLDANKATVMAAVPSQKKIAEKFENIFAAISVGKQPSVYVVQAFKLLDDRKELTASDLTSSFKLRYKQGTAMSQSGQIMKLFEVLKIATRDKNKLTLNANSVIASKLRDILTPAPAAA</sequence>
<feature type="region of interest" description="Disordered" evidence="1">
    <location>
        <begin position="90"/>
        <end position="116"/>
    </location>
</feature>
<gene>
    <name evidence="2" type="ORF">FHW16_005382</name>
</gene>
<proteinExistence type="predicted"/>
<keyword evidence="3" id="KW-1185">Reference proteome</keyword>
<name>A0A839EZ27_9HYPH</name>
<dbReference type="RefSeq" id="WP_182552201.1">
    <property type="nucleotide sequence ID" value="NZ_JACGXN010000016.1"/>
</dbReference>